<keyword evidence="1" id="KW-1133">Transmembrane helix</keyword>
<reference evidence="3 4" key="1">
    <citation type="submission" date="2020-10" db="EMBL/GenBank/DDBJ databases">
        <title>Ca. Dormibacterota MAGs.</title>
        <authorList>
            <person name="Montgomery K."/>
        </authorList>
    </citation>
    <scope>NUCLEOTIDE SEQUENCE [LARGE SCALE GENOMIC DNA]</scope>
    <source>
        <strain evidence="3">Mitchell_Peninsula_5</strain>
    </source>
</reference>
<dbReference type="PROSITE" id="PS00018">
    <property type="entry name" value="EF_HAND_1"/>
    <property type="match status" value="1"/>
</dbReference>
<dbReference type="GO" id="GO:0006508">
    <property type="term" value="P:proteolysis"/>
    <property type="evidence" value="ECO:0007669"/>
    <property type="project" value="InterPro"/>
</dbReference>
<dbReference type="InterPro" id="IPR018247">
    <property type="entry name" value="EF_Hand_1_Ca_BS"/>
</dbReference>
<sequence length="1369" mass="142175">MRRTRVLLVALTMLVPAMPLLGTPTVVAHAAGGRCVGQPGGAYPNDPGYANAENNVPGATWDTEAWYLYGCTPNRTAPAATDPQGASGMSVSDLWNRASNPQRGRDDVVVAYMEGGVNWRIPGSCELKDRAQLNTGELPFPQNAQGKTKPQLIAQGETFKSGNPFDLNDDGVVNVEDWVNDPRVRAAVAPQPKSPPSGGGSFLHHVCSVAVPGMSDITPEDLIVAFGHCRISNGMIGSQGCPGDRHFDNDSNGYPNDINGWNFNRDNNDPQTEQSVYEHFDGESAQAIGQGNNGFANVGLCPLCRYIPIKAGDEAIDRPDRVAEAIVYAANMGVSVLDATSASLGLNQSVQGAVDYGYAKGMTTVFASNDFESSDHTDGMFYAHVWPGNSLTGDHSTRGSAGCPAPPKDPGSPLCAFVLSNGTWNSRSSLTSYGAHALFSVPNADGSTSTGTPTQAGVAALVVSEGRDAYLRKQISSPLTANEVQQVVRSTALNINAPCSPPTVTVPPAEPCFTAPAGSTFNIQYGYGRPNVLAAATNIDAGHIPPSADIQSPSWYRWVDPTKQRSLPVSANVSAERATGRSYTWQLQYGLGPAPNDATGWATFASGNASGPTTVAGNIDLTKIPSTFWGGAYSVDPSTRSTIEQYDVSVRIQVFANGDKNNSYAMGEDRRAFHLRHDDTELPGFPLNLGTSGEASPTLADIEGSGKLDTIIATSDGSVHAIRPDGTEAPGFPVHTDPAIGMDPSYSHNYLSDPTWANAVVPRPGDAIISTLAVGDLKHTGGLDIVGSTLDGKTYAWDGLGRRVFAVLNGTPDQYGLSVPPPDTPYSFSPENVAFPSPVLADLEGKGQLDVIQAAGDNHVYAYRPDGSPLPGWPVSTLLPAGTVPAGGQQTHDSKVIPTPAVVDINGDGIPDVVVGLDDSILGTGPQGAGVQTFLLAFDGHGTAGPNGTVAPNGGLLPGYPVKIPGLIQGYGVAQDFVTQGVESPAVYNDPAGAPQAVVNSNLFAQVRVDLRTAKVANQFGFATIPPAGPGSCPVPQSVPPSFSPNCTLVPFTTSASLGKAVPGSITPQVFQPGSSATDVVLGITLTPGVGIRVDNGIAGWDPASGTNLAQYNKYIQGLAFFAAPAIADVNGDGIPDILQGADSSALMAVDGTGGTAPVAGFPKWTGGWSLFTPATGDINGAGQTNVAEMTREGYLSVWSTRGNGCAGNNEAWHWHQDDRNTGHYGTDTRPPSAISDLTVGSSGSNDVLTFTAVGDDWKCGTAAAYQLFTSSSPIVQDNIGQATRIDVTQPPGAAGTKQSLTIAASQNQGYLAIRAVDKAGNIGPVRMSAAPSTVLFEFGAGPAAGAGLVSAALVVALLARRRRRVARR</sequence>
<dbReference type="EMBL" id="JAEKNN010000056">
    <property type="protein sequence ID" value="MBJ7610114.1"/>
    <property type="molecule type" value="Genomic_DNA"/>
</dbReference>
<dbReference type="Gene3D" id="3.40.50.200">
    <property type="entry name" value="Peptidase S8/S53 domain"/>
    <property type="match status" value="1"/>
</dbReference>
<dbReference type="SUPFAM" id="SSF52743">
    <property type="entry name" value="Subtilisin-like"/>
    <property type="match status" value="1"/>
</dbReference>
<protein>
    <recommendedName>
        <fullName evidence="5">Peptidase S8/S53 domain-containing protein</fullName>
    </recommendedName>
</protein>
<evidence type="ECO:0000313" key="3">
    <source>
        <dbReference type="EMBL" id="MBJ7610114.1"/>
    </source>
</evidence>
<comment type="caution">
    <text evidence="3">The sequence shown here is derived from an EMBL/GenBank/DDBJ whole genome shotgun (WGS) entry which is preliminary data.</text>
</comment>
<evidence type="ECO:0000313" key="4">
    <source>
        <dbReference type="Proteomes" id="UP000614410"/>
    </source>
</evidence>
<dbReference type="GO" id="GO:0004252">
    <property type="term" value="F:serine-type endopeptidase activity"/>
    <property type="evidence" value="ECO:0007669"/>
    <property type="project" value="InterPro"/>
</dbReference>
<dbReference type="SUPFAM" id="SSF69318">
    <property type="entry name" value="Integrin alpha N-terminal domain"/>
    <property type="match status" value="2"/>
</dbReference>
<dbReference type="InterPro" id="IPR036852">
    <property type="entry name" value="Peptidase_S8/S53_dom_sf"/>
</dbReference>
<proteinExistence type="predicted"/>
<feature type="signal peptide" evidence="2">
    <location>
        <begin position="1"/>
        <end position="22"/>
    </location>
</feature>
<keyword evidence="1" id="KW-0812">Transmembrane</keyword>
<gene>
    <name evidence="3" type="ORF">JF887_11890</name>
</gene>
<accession>A0A934KPF6</accession>
<evidence type="ECO:0000256" key="1">
    <source>
        <dbReference type="SAM" id="Phobius"/>
    </source>
</evidence>
<keyword evidence="2" id="KW-0732">Signal</keyword>
<name>A0A934KPF6_9BACT</name>
<organism evidence="3 4">
    <name type="scientific">Candidatus Amunia macphersoniae</name>
    <dbReference type="NCBI Taxonomy" id="3127014"/>
    <lineage>
        <taxon>Bacteria</taxon>
        <taxon>Bacillati</taxon>
        <taxon>Candidatus Dormiibacterota</taxon>
        <taxon>Candidatus Dormibacteria</taxon>
        <taxon>Candidatus Aeolococcales</taxon>
        <taxon>Candidatus Aeolococcaceae</taxon>
        <taxon>Candidatus Amunia</taxon>
    </lineage>
</organism>
<dbReference type="InterPro" id="IPR028994">
    <property type="entry name" value="Integrin_alpha_N"/>
</dbReference>
<keyword evidence="1" id="KW-0472">Membrane</keyword>
<evidence type="ECO:0008006" key="5">
    <source>
        <dbReference type="Google" id="ProtNLM"/>
    </source>
</evidence>
<feature type="transmembrane region" description="Helical" evidence="1">
    <location>
        <begin position="1335"/>
        <end position="1360"/>
    </location>
</feature>
<evidence type="ECO:0000256" key="2">
    <source>
        <dbReference type="SAM" id="SignalP"/>
    </source>
</evidence>
<dbReference type="Proteomes" id="UP000614410">
    <property type="component" value="Unassembled WGS sequence"/>
</dbReference>
<feature type="chain" id="PRO_5036713875" description="Peptidase S8/S53 domain-containing protein" evidence="2">
    <location>
        <begin position="23"/>
        <end position="1369"/>
    </location>
</feature>